<dbReference type="Proteomes" id="UP000053268">
    <property type="component" value="Unassembled WGS sequence"/>
</dbReference>
<dbReference type="InterPro" id="IPR008967">
    <property type="entry name" value="p53-like_TF_DNA-bd_sf"/>
</dbReference>
<dbReference type="AlphaFoldDB" id="A0A194QIY4"/>
<dbReference type="SUPFAM" id="SSF81296">
    <property type="entry name" value="E set domains"/>
    <property type="match status" value="1"/>
</dbReference>
<dbReference type="GO" id="GO:0005737">
    <property type="term" value="C:cytoplasm"/>
    <property type="evidence" value="ECO:0007669"/>
    <property type="project" value="InterPro"/>
</dbReference>
<dbReference type="PRINTS" id="PR00057">
    <property type="entry name" value="NFKBTNSCPFCT"/>
</dbReference>
<dbReference type="GO" id="GO:0004842">
    <property type="term" value="F:ubiquitin-protein transferase activity"/>
    <property type="evidence" value="ECO:0007669"/>
    <property type="project" value="InterPro"/>
</dbReference>
<feature type="region of interest" description="Disordered" evidence="3">
    <location>
        <begin position="520"/>
        <end position="541"/>
    </location>
</feature>
<feature type="region of interest" description="Disordered" evidence="3">
    <location>
        <begin position="451"/>
        <end position="506"/>
    </location>
</feature>
<evidence type="ECO:0000256" key="2">
    <source>
        <dbReference type="PROSITE-ProRule" id="PRU00104"/>
    </source>
</evidence>
<dbReference type="InterPro" id="IPR037059">
    <property type="entry name" value="RHD_DNA_bind_dom_sf"/>
</dbReference>
<evidence type="ECO:0000259" key="5">
    <source>
        <dbReference type="PROSITE" id="PS50254"/>
    </source>
</evidence>
<dbReference type="InterPro" id="IPR000451">
    <property type="entry name" value="NFkB/Dor"/>
</dbReference>
<dbReference type="InterPro" id="IPR035983">
    <property type="entry name" value="Hect_E3_ubiquitin_ligase"/>
</dbReference>
<dbReference type="STRING" id="66420.A0A194QIY4"/>
<feature type="compositionally biased region" description="Pro residues" evidence="3">
    <location>
        <begin position="524"/>
        <end position="537"/>
    </location>
</feature>
<organism evidence="6 7">
    <name type="scientific">Papilio xuthus</name>
    <name type="common">Asian swallowtail butterfly</name>
    <dbReference type="NCBI Taxonomy" id="66420"/>
    <lineage>
        <taxon>Eukaryota</taxon>
        <taxon>Metazoa</taxon>
        <taxon>Ecdysozoa</taxon>
        <taxon>Arthropoda</taxon>
        <taxon>Hexapoda</taxon>
        <taxon>Insecta</taxon>
        <taxon>Pterygota</taxon>
        <taxon>Neoptera</taxon>
        <taxon>Endopterygota</taxon>
        <taxon>Lepidoptera</taxon>
        <taxon>Glossata</taxon>
        <taxon>Ditrysia</taxon>
        <taxon>Papilionoidea</taxon>
        <taxon>Papilionidae</taxon>
        <taxon>Papilioninae</taxon>
        <taxon>Papilio</taxon>
    </lineage>
</organism>
<dbReference type="GO" id="GO:0005634">
    <property type="term" value="C:nucleus"/>
    <property type="evidence" value="ECO:0007669"/>
    <property type="project" value="TreeGrafter"/>
</dbReference>
<dbReference type="Gene3D" id="3.30.2160.10">
    <property type="entry name" value="Hect, E3 ligase catalytic domain"/>
    <property type="match status" value="1"/>
</dbReference>
<dbReference type="EMBL" id="KQ458671">
    <property type="protein sequence ID" value="KPJ05518.1"/>
    <property type="molecule type" value="Genomic_DNA"/>
</dbReference>
<feature type="compositionally biased region" description="Low complexity" evidence="3">
    <location>
        <begin position="484"/>
        <end position="499"/>
    </location>
</feature>
<dbReference type="SUPFAM" id="SSF56204">
    <property type="entry name" value="Hect, E3 ligase catalytic domain"/>
    <property type="match status" value="1"/>
</dbReference>
<evidence type="ECO:0000313" key="6">
    <source>
        <dbReference type="EMBL" id="KPJ05518.1"/>
    </source>
</evidence>
<dbReference type="InterPro" id="IPR014756">
    <property type="entry name" value="Ig_E-set"/>
</dbReference>
<evidence type="ECO:0000256" key="1">
    <source>
        <dbReference type="ARBA" id="ARBA00022786"/>
    </source>
</evidence>
<evidence type="ECO:0000313" key="7">
    <source>
        <dbReference type="Proteomes" id="UP000053268"/>
    </source>
</evidence>
<feature type="domain" description="HECT" evidence="4">
    <location>
        <begin position="1"/>
        <end position="54"/>
    </location>
</feature>
<feature type="compositionally biased region" description="Basic residues" evidence="3">
    <location>
        <begin position="620"/>
        <end position="634"/>
    </location>
</feature>
<dbReference type="GO" id="GO:0034097">
    <property type="term" value="P:response to cytokine"/>
    <property type="evidence" value="ECO:0007669"/>
    <property type="project" value="TreeGrafter"/>
</dbReference>
<dbReference type="InterPro" id="IPR030492">
    <property type="entry name" value="RHD_CS"/>
</dbReference>
<dbReference type="InterPro" id="IPR002909">
    <property type="entry name" value="IPT_dom"/>
</dbReference>
<dbReference type="SUPFAM" id="SSF49417">
    <property type="entry name" value="p53-like transcription factors"/>
    <property type="match status" value="1"/>
</dbReference>
<keyword evidence="7" id="KW-1185">Reference proteome</keyword>
<feature type="region of interest" description="Disordered" evidence="3">
    <location>
        <begin position="556"/>
        <end position="671"/>
    </location>
</feature>
<dbReference type="PROSITE" id="PS01204">
    <property type="entry name" value="REL_1"/>
    <property type="match status" value="1"/>
</dbReference>
<dbReference type="Pfam" id="PF00554">
    <property type="entry name" value="RHD_DNA_bind"/>
    <property type="match status" value="1"/>
</dbReference>
<dbReference type="PANTHER" id="PTHR24169">
    <property type="entry name" value="NUCLEAR FACTOR NF-KAPPA-B PROTEIN"/>
    <property type="match status" value="1"/>
</dbReference>
<proteinExistence type="predicted"/>
<dbReference type="GO" id="GO:0000981">
    <property type="term" value="F:DNA-binding transcription factor activity, RNA polymerase II-specific"/>
    <property type="evidence" value="ECO:0007669"/>
    <property type="project" value="TreeGrafter"/>
</dbReference>
<dbReference type="Gene3D" id="2.60.40.10">
    <property type="entry name" value="Immunoglobulins"/>
    <property type="match status" value="1"/>
</dbReference>
<dbReference type="GO" id="GO:0045944">
    <property type="term" value="P:positive regulation of transcription by RNA polymerase II"/>
    <property type="evidence" value="ECO:0007669"/>
    <property type="project" value="TreeGrafter"/>
</dbReference>
<dbReference type="GO" id="GO:0048468">
    <property type="term" value="P:cell development"/>
    <property type="evidence" value="ECO:0007669"/>
    <property type="project" value="UniProtKB-ARBA"/>
</dbReference>
<protein>
    <submittedName>
        <fullName evidence="6">Embryonic polarity protein dorsal</fullName>
    </submittedName>
</protein>
<feature type="domain" description="RHD" evidence="5">
    <location>
        <begin position="149"/>
        <end position="329"/>
    </location>
</feature>
<dbReference type="SMART" id="SM00429">
    <property type="entry name" value="IPT"/>
    <property type="match status" value="1"/>
</dbReference>
<dbReference type="GO" id="GO:0007249">
    <property type="term" value="P:canonical NF-kappaB signal transduction"/>
    <property type="evidence" value="ECO:0007669"/>
    <property type="project" value="TreeGrafter"/>
</dbReference>
<dbReference type="Gene3D" id="3.90.1750.10">
    <property type="entry name" value="Hect, E3 ligase catalytic domains"/>
    <property type="match status" value="1"/>
</dbReference>
<keyword evidence="1 2" id="KW-0833">Ubl conjugation pathway</keyword>
<dbReference type="InterPro" id="IPR011539">
    <property type="entry name" value="RHD_DNA_bind_dom"/>
</dbReference>
<dbReference type="PROSITE" id="PS50254">
    <property type="entry name" value="REL_2"/>
    <property type="match status" value="1"/>
</dbReference>
<dbReference type="InterPro" id="IPR000569">
    <property type="entry name" value="HECT_dom"/>
</dbReference>
<dbReference type="GO" id="GO:0000978">
    <property type="term" value="F:RNA polymerase II cis-regulatory region sequence-specific DNA binding"/>
    <property type="evidence" value="ECO:0007669"/>
    <property type="project" value="TreeGrafter"/>
</dbReference>
<evidence type="ECO:0000256" key="3">
    <source>
        <dbReference type="SAM" id="MobiDB-lite"/>
    </source>
</evidence>
<dbReference type="PANTHER" id="PTHR24169:SF25">
    <property type="entry name" value="DORSAL-RELATED IMMUNITY FACTOR DIF-RELATED"/>
    <property type="match status" value="1"/>
</dbReference>
<dbReference type="Pfam" id="PF00632">
    <property type="entry name" value="HECT"/>
    <property type="match status" value="1"/>
</dbReference>
<reference evidence="6 7" key="1">
    <citation type="journal article" date="2015" name="Nat. Commun.">
        <title>Outbred genome sequencing and CRISPR/Cas9 gene editing in butterflies.</title>
        <authorList>
            <person name="Li X."/>
            <person name="Fan D."/>
            <person name="Zhang W."/>
            <person name="Liu G."/>
            <person name="Zhang L."/>
            <person name="Zhao L."/>
            <person name="Fang X."/>
            <person name="Chen L."/>
            <person name="Dong Y."/>
            <person name="Chen Y."/>
            <person name="Ding Y."/>
            <person name="Zhao R."/>
            <person name="Feng M."/>
            <person name="Zhu Y."/>
            <person name="Feng Y."/>
            <person name="Jiang X."/>
            <person name="Zhu D."/>
            <person name="Xiang H."/>
            <person name="Feng X."/>
            <person name="Li S."/>
            <person name="Wang J."/>
            <person name="Zhang G."/>
            <person name="Kronforst M.R."/>
            <person name="Wang W."/>
        </authorList>
    </citation>
    <scope>NUCLEOTIDE SEQUENCE [LARGE SCALE GENOMIC DNA]</scope>
    <source>
        <strain evidence="6">Ya'a_city_454_Px</strain>
        <tissue evidence="6">Whole body</tissue>
    </source>
</reference>
<evidence type="ECO:0000259" key="4">
    <source>
        <dbReference type="PROSITE" id="PS50237"/>
    </source>
</evidence>
<dbReference type="GO" id="GO:0038061">
    <property type="term" value="P:non-canonical NF-kappaB signal transduction"/>
    <property type="evidence" value="ECO:0007669"/>
    <property type="project" value="TreeGrafter"/>
</dbReference>
<dbReference type="Pfam" id="PF16179">
    <property type="entry name" value="RHD_dimer"/>
    <property type="match status" value="1"/>
</dbReference>
<dbReference type="GO" id="GO:0009966">
    <property type="term" value="P:regulation of signal transduction"/>
    <property type="evidence" value="ECO:0007669"/>
    <property type="project" value="UniProtKB-ARBA"/>
</dbReference>
<name>A0A194QIY4_PAPXU</name>
<accession>A0A194QIY4</accession>
<dbReference type="GO" id="GO:0045087">
    <property type="term" value="P:innate immune response"/>
    <property type="evidence" value="ECO:0007669"/>
    <property type="project" value="TreeGrafter"/>
</dbReference>
<sequence length="788" mass="85170">MQVSNASKLQYLEALAQWRLAARVRREVAAFLRGLALLVPTNLLAIFDENELEVECAPCGRLGRVVRCGEVWGDRMLVVGQDESDKGPVDLNISDILDAICIADPAFDVPSVSGMPRPAHAAPAMPAVPAAPAAPTMPAHGHPAALAPAAAPTVRIVEQPASKALRFRYECEGRSAGSIPGVNSTSERKTYPTIEISGCNGNAIVVVSCVTKDHPYKPHPHNLVGRERCERGVCTVKAELSGDSTLVSFSNLGIQCVKRKDVDAALRTREELRVDPFKTGFSHRAQPQSIDLNAVRLCFQVFVTGERGKVRLALAPVVSDVIYDKKAMSDLHIARVSHCAGPAGGRMTMILLCEKVTGQDTAVVFFEKANEEVVWEAAATNVHVHKQAAIAFDIPPYRDPAPHDNVKVYLQLKRVTDNARSNAVDFEYTATPGTARKPLPDLAPYAALLRRKPDTNNNRPPPPTETAPLDPLAHHTHTPHHTDTTNTTDTDPVSSTSADTDLEDFDDAGTYTSLQLAFRNPLPIAEPPAPDPDPPPYEDVHVQTFRGPIIEFTTLKRDNDDERAPPLPPKRVRKTADSLRASQTSVDSILRPGRQLPLARPPPPTHLTVARSEPALPPAPKKRSFFSRLFRRKEKSPAPSIKSAAEGKRETRGGGKAAGRSVSSVSGQRPARFRSAVSAGSLKDNASGGGLSYADSVTHISLHADPDEVSQSSLRRSGPIPPADGTILVAESVLALDASAFRKLRDDLDLTDAEHYALYMAVAPHATASEFDDTSCYYSPVDANNFHN</sequence>
<dbReference type="InterPro" id="IPR032397">
    <property type="entry name" value="RHD_dimer"/>
</dbReference>
<dbReference type="InterPro" id="IPR013783">
    <property type="entry name" value="Ig-like_fold"/>
</dbReference>
<dbReference type="PROSITE" id="PS50237">
    <property type="entry name" value="HECT"/>
    <property type="match status" value="1"/>
</dbReference>
<dbReference type="GO" id="GO:0033554">
    <property type="term" value="P:cellular response to stress"/>
    <property type="evidence" value="ECO:0007669"/>
    <property type="project" value="TreeGrafter"/>
</dbReference>
<dbReference type="Gene3D" id="2.60.40.340">
    <property type="entry name" value="Rel homology domain (RHD), DNA-binding domain"/>
    <property type="match status" value="1"/>
</dbReference>
<dbReference type="GO" id="GO:0048731">
    <property type="term" value="P:system development"/>
    <property type="evidence" value="ECO:0007669"/>
    <property type="project" value="UniProtKB-ARBA"/>
</dbReference>
<gene>
    <name evidence="6" type="ORF">RR46_02134</name>
</gene>
<comment type="caution">
    <text evidence="2">Lacks conserved residue(s) required for the propagation of feature annotation.</text>
</comment>
<dbReference type="FunFam" id="2.60.40.340:FF:000006">
    <property type="entry name" value="Dorsal isoform 1-B"/>
    <property type="match status" value="1"/>
</dbReference>